<comment type="caution">
    <text evidence="1">The sequence shown here is derived from an EMBL/GenBank/DDBJ whole genome shotgun (WGS) entry which is preliminary data.</text>
</comment>
<proteinExistence type="predicted"/>
<keyword evidence="2" id="KW-1185">Reference proteome</keyword>
<dbReference type="Gene3D" id="2.60.120.620">
    <property type="entry name" value="q2cbj1_9rhob like domain"/>
    <property type="match status" value="1"/>
</dbReference>
<evidence type="ECO:0000313" key="2">
    <source>
        <dbReference type="Proteomes" id="UP001500620"/>
    </source>
</evidence>
<name>A0ABP8D4G8_9ACTN</name>
<reference evidence="2" key="1">
    <citation type="journal article" date="2019" name="Int. J. Syst. Evol. Microbiol.">
        <title>The Global Catalogue of Microorganisms (GCM) 10K type strain sequencing project: providing services to taxonomists for standard genome sequencing and annotation.</title>
        <authorList>
            <consortium name="The Broad Institute Genomics Platform"/>
            <consortium name="The Broad Institute Genome Sequencing Center for Infectious Disease"/>
            <person name="Wu L."/>
            <person name="Ma J."/>
        </authorList>
    </citation>
    <scope>NUCLEOTIDE SEQUENCE [LARGE SCALE GENOMIC DNA]</scope>
    <source>
        <strain evidence="2">JCM 17441</strain>
    </source>
</reference>
<accession>A0ABP8D4G8</accession>
<protein>
    <recommendedName>
        <fullName evidence="3">Phytanoyl-CoA dioxygenase family protein</fullName>
    </recommendedName>
</protein>
<dbReference type="EMBL" id="BAABAT010000004">
    <property type="protein sequence ID" value="GAA4247275.1"/>
    <property type="molecule type" value="Genomic_DNA"/>
</dbReference>
<dbReference type="RefSeq" id="WP_345124114.1">
    <property type="nucleotide sequence ID" value="NZ_BAABAT010000004.1"/>
</dbReference>
<sequence>MAVYVDPPASPEELRQRLYDGHLFVMTKLPSVAAFVEHAREQLNALFAPHDPEHAHEFIEPEEMARLLGPWKPRFIHNERSKTLVRNIIEEMGFKALETHFDVPKPRTSFPVGHLTTGVAFAFPWHRDVWYSAPNQQLNWWLPIFPVRETNAMSFDLDRFNAPVDNNSGDFDYYRNNVGRLTTAQSVKQEAQVRPGAYEHNPPNELIVLPAPGQVLLFSGAHLHRSTPNTSGLARYSIDFRTVHVPDVVAKKGAPLADTYCTGTAIRDFINVADESRFDEETVVEIYGPPPADAMLVFEAPKS</sequence>
<dbReference type="SUPFAM" id="SSF51197">
    <property type="entry name" value="Clavaminate synthase-like"/>
    <property type="match status" value="1"/>
</dbReference>
<evidence type="ECO:0008006" key="3">
    <source>
        <dbReference type="Google" id="ProtNLM"/>
    </source>
</evidence>
<evidence type="ECO:0000313" key="1">
    <source>
        <dbReference type="EMBL" id="GAA4247275.1"/>
    </source>
</evidence>
<organism evidence="1 2">
    <name type="scientific">Dactylosporangium darangshiense</name>
    <dbReference type="NCBI Taxonomy" id="579108"/>
    <lineage>
        <taxon>Bacteria</taxon>
        <taxon>Bacillati</taxon>
        <taxon>Actinomycetota</taxon>
        <taxon>Actinomycetes</taxon>
        <taxon>Micromonosporales</taxon>
        <taxon>Micromonosporaceae</taxon>
        <taxon>Dactylosporangium</taxon>
    </lineage>
</organism>
<gene>
    <name evidence="1" type="ORF">GCM10022255_022480</name>
</gene>
<dbReference type="Proteomes" id="UP001500620">
    <property type="component" value="Unassembled WGS sequence"/>
</dbReference>